<sequence>MFDIEPQYEAPSILRSLFSDRANADYLLQAAGHGLHMNNPYHNLQHELHVVYWSHVVATNENSLRPKASNHYLVQGDLKALAVASLFHDHNHSGGAERDTVNIQRAIQRVFTRDINLILEDEGINKETVRDLIRVTCFENGAFRRRPRTLLEKSIRDADLMMVYSDPGQHVATGLFYETAGCHPTQYVDRSHAFLENAEMFTLMGKEMQRSRLTHAIKAWRPKFERATQSM</sequence>
<organism evidence="1">
    <name type="scientific">Myoviridae sp. ctu2j3</name>
    <dbReference type="NCBI Taxonomy" id="2825197"/>
    <lineage>
        <taxon>Viruses</taxon>
        <taxon>Duplodnaviria</taxon>
        <taxon>Heunggongvirae</taxon>
        <taxon>Uroviricota</taxon>
        <taxon>Caudoviricetes</taxon>
    </lineage>
</organism>
<keyword evidence="1" id="KW-0378">Hydrolase</keyword>
<dbReference type="SUPFAM" id="SSF109604">
    <property type="entry name" value="HD-domain/PDEase-like"/>
    <property type="match status" value="1"/>
</dbReference>
<dbReference type="InterPro" id="IPR036971">
    <property type="entry name" value="PDEase_catalytic_dom_sf"/>
</dbReference>
<name>A0A8S5UI08_9CAUD</name>
<reference evidence="1" key="1">
    <citation type="journal article" date="2021" name="Proc. Natl. Acad. Sci. U.S.A.">
        <title>A Catalog of Tens of Thousands of Viruses from Human Metagenomes Reveals Hidden Associations with Chronic Diseases.</title>
        <authorList>
            <person name="Tisza M.J."/>
            <person name="Buck C.B."/>
        </authorList>
    </citation>
    <scope>NUCLEOTIDE SEQUENCE</scope>
    <source>
        <strain evidence="1">Ctu2j3</strain>
    </source>
</reference>
<dbReference type="GO" id="GO:0007165">
    <property type="term" value="P:signal transduction"/>
    <property type="evidence" value="ECO:0007669"/>
    <property type="project" value="InterPro"/>
</dbReference>
<dbReference type="EMBL" id="BK016090">
    <property type="protein sequence ID" value="DAF94111.1"/>
    <property type="molecule type" value="Genomic_DNA"/>
</dbReference>
<dbReference type="Gene3D" id="1.10.1300.10">
    <property type="entry name" value="3'5'-cyclic nucleotide phosphodiesterase, catalytic domain"/>
    <property type="match status" value="1"/>
</dbReference>
<dbReference type="EMBL" id="BK016090">
    <property type="protein sequence ID" value="DAF94300.1"/>
    <property type="molecule type" value="Genomic_DNA"/>
</dbReference>
<accession>A0A8S5UI08</accession>
<proteinExistence type="predicted"/>
<dbReference type="GO" id="GO:0004114">
    <property type="term" value="F:3',5'-cyclic-nucleotide phosphodiesterase activity"/>
    <property type="evidence" value="ECO:0007669"/>
    <property type="project" value="InterPro"/>
</dbReference>
<protein>
    <submittedName>
        <fullName evidence="1">Hydrolase</fullName>
    </submittedName>
</protein>
<evidence type="ECO:0000313" key="1">
    <source>
        <dbReference type="EMBL" id="DAF94111.1"/>
    </source>
</evidence>